<dbReference type="Gene3D" id="3.40.50.300">
    <property type="entry name" value="P-loop containing nucleotide triphosphate hydrolases"/>
    <property type="match status" value="1"/>
</dbReference>
<dbReference type="Gene3D" id="1.10.8.60">
    <property type="match status" value="1"/>
</dbReference>
<keyword evidence="2" id="KW-0067">ATP-binding</keyword>
<dbReference type="Pfam" id="PF25601">
    <property type="entry name" value="AAA_lid_14"/>
    <property type="match status" value="1"/>
</dbReference>
<dbReference type="InterPro" id="IPR009057">
    <property type="entry name" value="Homeodomain-like_sf"/>
</dbReference>
<dbReference type="InterPro" id="IPR013767">
    <property type="entry name" value="PAS_fold"/>
</dbReference>
<dbReference type="Pfam" id="PF00158">
    <property type="entry name" value="Sigma54_activat"/>
    <property type="match status" value="1"/>
</dbReference>
<dbReference type="PROSITE" id="PS50112">
    <property type="entry name" value="PAS"/>
    <property type="match status" value="1"/>
</dbReference>
<keyword evidence="5" id="KW-0175">Coiled coil</keyword>
<evidence type="ECO:0000259" key="7">
    <source>
        <dbReference type="PROSITE" id="PS50112"/>
    </source>
</evidence>
<protein>
    <submittedName>
        <fullName evidence="8">Regulatory protein AtoC</fullName>
    </submittedName>
</protein>
<dbReference type="GO" id="GO:0043565">
    <property type="term" value="F:sequence-specific DNA binding"/>
    <property type="evidence" value="ECO:0007669"/>
    <property type="project" value="InterPro"/>
</dbReference>
<feature type="coiled-coil region" evidence="5">
    <location>
        <begin position="98"/>
        <end position="125"/>
    </location>
</feature>
<dbReference type="SMART" id="SM00382">
    <property type="entry name" value="AAA"/>
    <property type="match status" value="1"/>
</dbReference>
<dbReference type="InterPro" id="IPR003593">
    <property type="entry name" value="AAA+_ATPase"/>
</dbReference>
<dbReference type="PRINTS" id="PR01590">
    <property type="entry name" value="HTHFIS"/>
</dbReference>
<keyword evidence="1" id="KW-0547">Nucleotide-binding</keyword>
<dbReference type="InterPro" id="IPR002197">
    <property type="entry name" value="HTH_Fis"/>
</dbReference>
<evidence type="ECO:0000256" key="2">
    <source>
        <dbReference type="ARBA" id="ARBA00022840"/>
    </source>
</evidence>
<dbReference type="GO" id="GO:0005524">
    <property type="term" value="F:ATP binding"/>
    <property type="evidence" value="ECO:0007669"/>
    <property type="project" value="UniProtKB-KW"/>
</dbReference>
<dbReference type="CDD" id="cd00009">
    <property type="entry name" value="AAA"/>
    <property type="match status" value="1"/>
</dbReference>
<dbReference type="AlphaFoldDB" id="A0A645BMZ5"/>
<dbReference type="FunFam" id="3.40.50.300:FF:000006">
    <property type="entry name" value="DNA-binding transcriptional regulator NtrC"/>
    <property type="match status" value="1"/>
</dbReference>
<dbReference type="InterPro" id="IPR002078">
    <property type="entry name" value="Sigma_54_int"/>
</dbReference>
<dbReference type="Pfam" id="PF00989">
    <property type="entry name" value="PAS"/>
    <property type="match status" value="1"/>
</dbReference>
<evidence type="ECO:0000259" key="6">
    <source>
        <dbReference type="PROSITE" id="PS50045"/>
    </source>
</evidence>
<accession>A0A645BMZ5</accession>
<feature type="domain" description="Sigma-54 factor interaction" evidence="6">
    <location>
        <begin position="137"/>
        <end position="367"/>
    </location>
</feature>
<dbReference type="PANTHER" id="PTHR32071">
    <property type="entry name" value="TRANSCRIPTIONAL REGULATORY PROTEIN"/>
    <property type="match status" value="1"/>
</dbReference>
<dbReference type="PANTHER" id="PTHR32071:SF81">
    <property type="entry name" value="PROPIONATE CATABOLISM OPERON REGULATORY PROTEIN"/>
    <property type="match status" value="1"/>
</dbReference>
<dbReference type="SUPFAM" id="SSF55785">
    <property type="entry name" value="PYP-like sensor domain (PAS domain)"/>
    <property type="match status" value="1"/>
</dbReference>
<feature type="domain" description="PAS" evidence="7">
    <location>
        <begin position="6"/>
        <end position="39"/>
    </location>
</feature>
<dbReference type="Gene3D" id="1.10.10.60">
    <property type="entry name" value="Homeodomain-like"/>
    <property type="match status" value="1"/>
</dbReference>
<gene>
    <name evidence="8" type="primary">atoC_45</name>
    <name evidence="8" type="ORF">SDC9_113451</name>
</gene>
<evidence type="ECO:0000256" key="5">
    <source>
        <dbReference type="SAM" id="Coils"/>
    </source>
</evidence>
<dbReference type="SUPFAM" id="SSF46689">
    <property type="entry name" value="Homeodomain-like"/>
    <property type="match status" value="1"/>
</dbReference>
<keyword evidence="3" id="KW-0805">Transcription regulation</keyword>
<dbReference type="InterPro" id="IPR000014">
    <property type="entry name" value="PAS"/>
</dbReference>
<dbReference type="Gene3D" id="3.30.450.20">
    <property type="entry name" value="PAS domain"/>
    <property type="match status" value="1"/>
</dbReference>
<name>A0A645BMZ5_9ZZZZ</name>
<sequence>MDFSSFDSLSIGIIAIDTTGRVSYSNQVYAEFLGYTKREELLGRHIKEVMPHTKLDEVASTGVMQKGVWQRTDHGFLFGNRIPIIEEGRCTGAFAELILHNIEELDDLSDKLVDMEEQIKYLTKKLVSNESDKSPQFIFQSYSMREIFSTVRKVAPLETTVLITGETGCGKEIIAETLHQYSGRTDKPLIKVNCAAIPMELLESEFFGYEKGAFTGANQAGKIGKFELADKGVLFLDEISSMPLAMQSKLLRVLQDKEIERLGGNTRKAVDVKIIAATNENLEDLVAQNKFRQDLFYRLNVINLRVPPLRERPEDILLLANHFLQRYFSRFNKEFIPLSLGAAKMLQNYRWHGNVRELKNTMERLAIMCEGPRITITDMLQFTAIRNHTCKKASLKQQLDSVERSIILDSLRRNEGSKSTTAQELGLNRSTLYSKIEKYNMYAYAD</sequence>
<evidence type="ECO:0000256" key="1">
    <source>
        <dbReference type="ARBA" id="ARBA00022741"/>
    </source>
</evidence>
<evidence type="ECO:0000313" key="8">
    <source>
        <dbReference type="EMBL" id="MPM66542.1"/>
    </source>
</evidence>
<dbReference type="CDD" id="cd00130">
    <property type="entry name" value="PAS"/>
    <property type="match status" value="1"/>
</dbReference>
<dbReference type="InterPro" id="IPR035965">
    <property type="entry name" value="PAS-like_dom_sf"/>
</dbReference>
<dbReference type="PROSITE" id="PS50045">
    <property type="entry name" value="SIGMA54_INTERACT_4"/>
    <property type="match status" value="1"/>
</dbReference>
<dbReference type="InterPro" id="IPR027417">
    <property type="entry name" value="P-loop_NTPase"/>
</dbReference>
<dbReference type="SUPFAM" id="SSF52540">
    <property type="entry name" value="P-loop containing nucleoside triphosphate hydrolases"/>
    <property type="match status" value="1"/>
</dbReference>
<reference evidence="8" key="1">
    <citation type="submission" date="2019-08" db="EMBL/GenBank/DDBJ databases">
        <authorList>
            <person name="Kucharzyk K."/>
            <person name="Murdoch R.W."/>
            <person name="Higgins S."/>
            <person name="Loffler F."/>
        </authorList>
    </citation>
    <scope>NUCLEOTIDE SEQUENCE</scope>
</reference>
<keyword evidence="4" id="KW-0804">Transcription</keyword>
<organism evidence="8">
    <name type="scientific">bioreactor metagenome</name>
    <dbReference type="NCBI Taxonomy" id="1076179"/>
    <lineage>
        <taxon>unclassified sequences</taxon>
        <taxon>metagenomes</taxon>
        <taxon>ecological metagenomes</taxon>
    </lineage>
</organism>
<evidence type="ECO:0000256" key="4">
    <source>
        <dbReference type="ARBA" id="ARBA00023163"/>
    </source>
</evidence>
<proteinExistence type="predicted"/>
<dbReference type="InterPro" id="IPR058031">
    <property type="entry name" value="AAA_lid_NorR"/>
</dbReference>
<evidence type="ECO:0000256" key="3">
    <source>
        <dbReference type="ARBA" id="ARBA00023015"/>
    </source>
</evidence>
<dbReference type="NCBIfam" id="TIGR00229">
    <property type="entry name" value="sensory_box"/>
    <property type="match status" value="1"/>
</dbReference>
<dbReference type="EMBL" id="VSSQ01021150">
    <property type="protein sequence ID" value="MPM66542.1"/>
    <property type="molecule type" value="Genomic_DNA"/>
</dbReference>
<comment type="caution">
    <text evidence="8">The sequence shown here is derived from an EMBL/GenBank/DDBJ whole genome shotgun (WGS) entry which is preliminary data.</text>
</comment>
<dbReference type="GO" id="GO:0006355">
    <property type="term" value="P:regulation of DNA-templated transcription"/>
    <property type="evidence" value="ECO:0007669"/>
    <property type="project" value="InterPro"/>
</dbReference>
<dbReference type="Pfam" id="PF02954">
    <property type="entry name" value="HTH_8"/>
    <property type="match status" value="1"/>
</dbReference>